<dbReference type="AlphaFoldDB" id="A0A8T8CAH5"/>
<gene>
    <name evidence="1" type="ORF">PMA4326_028990</name>
</gene>
<organism evidence="1 2">
    <name type="scientific">Pseudomonas syringae pv. maculicola str. ES4326</name>
    <dbReference type="NCBI Taxonomy" id="629265"/>
    <lineage>
        <taxon>Bacteria</taxon>
        <taxon>Pseudomonadati</taxon>
        <taxon>Pseudomonadota</taxon>
        <taxon>Gammaproteobacteria</taxon>
        <taxon>Pseudomonadales</taxon>
        <taxon>Pseudomonadaceae</taxon>
        <taxon>Pseudomonas</taxon>
    </lineage>
</organism>
<accession>A0A8T8CAH5</accession>
<sequence length="385" mass="42066">MLLKDLVFSLRQNLAEQTGEKPSVGHTYELLSALLGYDSFASLNSQAFIVSLSECDGNAVENVRLLLAGLLDLRRATERHVALQAAGSPRLTALVMESFAQRHELAAIPLAGVLGLYDDQVSIDHATEFALEELHGCFLDMEPPQLRLSLGMLEDFSCKNPSAHYALFRIYERLVKHHGSGSVYWLLQMRLGRQLSGYEKQLAIEALFEEGLVERAEFHLSKASASGHPEAIFFELDELQKRIAITAADFTVLDSHAGVPGLAGRVATLAEAAGLTELTMSWSHVAARDGDTEALHRLVSAGRAAPTIETWTWIHLSRLLGRDVTVGTLRAYHAGGQYAGEEFDDDQGGDFYVDGDEGLEVATLSAELDRDAQAAAAIIYECIQK</sequence>
<dbReference type="RefSeq" id="WP_007250404.1">
    <property type="nucleotide sequence ID" value="NZ_CP047261.1"/>
</dbReference>
<geneLocation type="plasmid" evidence="1 2">
    <name>pPma4326F</name>
</geneLocation>
<dbReference type="EMBL" id="CP047261">
    <property type="protein sequence ID" value="QHF00549.1"/>
    <property type="molecule type" value="Genomic_DNA"/>
</dbReference>
<evidence type="ECO:0000313" key="1">
    <source>
        <dbReference type="EMBL" id="QHF00549.1"/>
    </source>
</evidence>
<proteinExistence type="predicted"/>
<name>A0A8T8CAH5_PSEYM</name>
<evidence type="ECO:0000313" key="2">
    <source>
        <dbReference type="Proteomes" id="UP000003811"/>
    </source>
</evidence>
<dbReference type="Proteomes" id="UP000003811">
    <property type="component" value="Plasmid pPma4326F"/>
</dbReference>
<reference evidence="1 2" key="1">
    <citation type="journal article" date="2011" name="PLoS Pathog.">
        <title>Dynamic evolution of pathogenicity revealed by sequencing and comparative genomics of 19 Pseudomonas syringae isolates.</title>
        <authorList>
            <person name="Baltrus D.A."/>
            <person name="Nishimura M.T."/>
            <person name="Romanchuk A."/>
            <person name="Chang J.H."/>
            <person name="Mukhtar M.S."/>
            <person name="Cherkis K."/>
            <person name="Roach J."/>
            <person name="Grant S.R."/>
            <person name="Jones C.D."/>
            <person name="Dangl J.L."/>
        </authorList>
    </citation>
    <scope>NUCLEOTIDE SEQUENCE [LARGE SCALE GENOMIC DNA]</scope>
    <source>
        <strain evidence="1 2">ES4326</strain>
    </source>
</reference>
<keyword evidence="1" id="KW-0614">Plasmid</keyword>
<protein>
    <submittedName>
        <fullName evidence="1">Uncharacterized protein</fullName>
    </submittedName>
</protein>